<evidence type="ECO:0000313" key="2">
    <source>
        <dbReference type="Proteomes" id="UP000499080"/>
    </source>
</evidence>
<name>A0A4Y2PIL9_ARAVE</name>
<keyword evidence="2" id="KW-1185">Reference proteome</keyword>
<protein>
    <submittedName>
        <fullName evidence="1">Uncharacterized protein</fullName>
    </submittedName>
</protein>
<dbReference type="EMBL" id="BGPR01011242">
    <property type="protein sequence ID" value="GBN50330.1"/>
    <property type="molecule type" value="Genomic_DNA"/>
</dbReference>
<evidence type="ECO:0000313" key="1">
    <source>
        <dbReference type="EMBL" id="GBN50330.1"/>
    </source>
</evidence>
<accession>A0A4Y2PIL9</accession>
<sequence length="108" mass="12328">MDLVIMNRGHMTKTTPKLAPPVKLSRWFLPNFIPYIGQVGPVWVSPHHTSEMTFGLLRVIQRATGLHTRWIFGGIEFQTWNPPATKPRPYHWATAAPMRRAVVCPSLI</sequence>
<gene>
    <name evidence="1" type="ORF">AVEN_262035_1</name>
</gene>
<proteinExistence type="predicted"/>
<dbReference type="AlphaFoldDB" id="A0A4Y2PIL9"/>
<comment type="caution">
    <text evidence="1">The sequence shown here is derived from an EMBL/GenBank/DDBJ whole genome shotgun (WGS) entry which is preliminary data.</text>
</comment>
<dbReference type="Proteomes" id="UP000499080">
    <property type="component" value="Unassembled WGS sequence"/>
</dbReference>
<organism evidence="1 2">
    <name type="scientific">Araneus ventricosus</name>
    <name type="common">Orbweaver spider</name>
    <name type="synonym">Epeira ventricosa</name>
    <dbReference type="NCBI Taxonomy" id="182803"/>
    <lineage>
        <taxon>Eukaryota</taxon>
        <taxon>Metazoa</taxon>
        <taxon>Ecdysozoa</taxon>
        <taxon>Arthropoda</taxon>
        <taxon>Chelicerata</taxon>
        <taxon>Arachnida</taxon>
        <taxon>Araneae</taxon>
        <taxon>Araneomorphae</taxon>
        <taxon>Entelegynae</taxon>
        <taxon>Araneoidea</taxon>
        <taxon>Araneidae</taxon>
        <taxon>Araneus</taxon>
    </lineage>
</organism>
<reference evidence="1 2" key="1">
    <citation type="journal article" date="2019" name="Sci. Rep.">
        <title>Orb-weaving spider Araneus ventricosus genome elucidates the spidroin gene catalogue.</title>
        <authorList>
            <person name="Kono N."/>
            <person name="Nakamura H."/>
            <person name="Ohtoshi R."/>
            <person name="Moran D.A.P."/>
            <person name="Shinohara A."/>
            <person name="Yoshida Y."/>
            <person name="Fujiwara M."/>
            <person name="Mori M."/>
            <person name="Tomita M."/>
            <person name="Arakawa K."/>
        </authorList>
    </citation>
    <scope>NUCLEOTIDE SEQUENCE [LARGE SCALE GENOMIC DNA]</scope>
</reference>